<feature type="coiled-coil region" evidence="3">
    <location>
        <begin position="587"/>
        <end position="617"/>
    </location>
</feature>
<dbReference type="Gene3D" id="3.40.50.300">
    <property type="entry name" value="P-loop containing nucleotide triphosphate hydrolases"/>
    <property type="match status" value="2"/>
</dbReference>
<reference evidence="5 6" key="1">
    <citation type="journal article" date="2007" name="Appl. Environ. Microbiol.">
        <title>Isolation of key methanogens for global methane emission from rice paddy fields: a novel isolate affiliated with the clone cluster rice cluster I.</title>
        <authorList>
            <person name="Sakai S."/>
            <person name="Imachi H."/>
            <person name="Sekiguchi Y."/>
            <person name="Ohashi A."/>
            <person name="Harada H."/>
            <person name="Kamagata Y."/>
        </authorList>
    </citation>
    <scope>NUCLEOTIDE SEQUENCE [LARGE SCALE GENOMIC DNA]</scope>
    <source>
        <strain evidence="6">DSM 17711 / JCM 13418 / NBRC 101707 / SANAE</strain>
    </source>
</reference>
<dbReference type="PANTHER" id="PTHR32114">
    <property type="entry name" value="ABC TRANSPORTER ABCH.3"/>
    <property type="match status" value="1"/>
</dbReference>
<gene>
    <name evidence="5" type="ordered locus">MCP_1422</name>
</gene>
<dbReference type="GO" id="GO:0016887">
    <property type="term" value="F:ATP hydrolysis activity"/>
    <property type="evidence" value="ECO:0007669"/>
    <property type="project" value="InterPro"/>
</dbReference>
<dbReference type="InterPro" id="IPR027417">
    <property type="entry name" value="P-loop_NTPase"/>
</dbReference>
<comment type="similarity">
    <text evidence="2">Belongs to the Sph1/Sph2 family.</text>
</comment>
<keyword evidence="6" id="KW-1185">Reference proteome</keyword>
<dbReference type="EMBL" id="AP011532">
    <property type="protein sequence ID" value="BAI61494.1"/>
    <property type="molecule type" value="Genomic_DNA"/>
</dbReference>
<dbReference type="KEGG" id="mpd:MCP_1422"/>
<dbReference type="STRING" id="304371.MCP_1422"/>
<keyword evidence="1 3" id="KW-0175">Coiled coil</keyword>
<name>D1YYH2_METPS</name>
<dbReference type="GO" id="GO:0006302">
    <property type="term" value="P:double-strand break repair"/>
    <property type="evidence" value="ECO:0007669"/>
    <property type="project" value="InterPro"/>
</dbReference>
<reference evidence="6" key="3">
    <citation type="journal article" date="2011" name="PLoS ONE">
        <title>Genome sequence of a mesophilic hydrogenotrophic methanogen Methanocella paludicola, the first cultivated representative of the order Methanocellales.</title>
        <authorList>
            <person name="Sakai S."/>
            <person name="Takaki Y."/>
            <person name="Shimamura S."/>
            <person name="Sekine M."/>
            <person name="Tajima T."/>
            <person name="Kosugi H."/>
            <person name="Ichikawa N."/>
            <person name="Tasumi E."/>
            <person name="Hiraki A.T."/>
            <person name="Shimizu A."/>
            <person name="Kato Y."/>
            <person name="Nishiko R."/>
            <person name="Mori K."/>
            <person name="Fujita N."/>
            <person name="Imachi H."/>
            <person name="Takai K."/>
        </authorList>
    </citation>
    <scope>NUCLEOTIDE SEQUENCE [LARGE SCALE GENOMIC DNA]</scope>
    <source>
        <strain evidence="6">DSM 17711 / JCM 13418 / NBRC 101707 / SANAE</strain>
    </source>
</reference>
<evidence type="ECO:0000256" key="3">
    <source>
        <dbReference type="SAM" id="Coils"/>
    </source>
</evidence>
<dbReference type="GeneID" id="8681379"/>
<protein>
    <submittedName>
        <fullName evidence="5">DNA double-strand break repair Rad50 ATPase</fullName>
    </submittedName>
</protein>
<accession>D1YYH2</accession>
<dbReference type="Pfam" id="PF13476">
    <property type="entry name" value="AAA_23"/>
    <property type="match status" value="1"/>
</dbReference>
<dbReference type="SUPFAM" id="SSF52540">
    <property type="entry name" value="P-loop containing nucleoside triphosphate hydrolases"/>
    <property type="match status" value="1"/>
</dbReference>
<evidence type="ECO:0000256" key="2">
    <source>
        <dbReference type="ARBA" id="ARBA00049666"/>
    </source>
</evidence>
<organism evidence="5 6">
    <name type="scientific">Methanocella paludicola (strain DSM 17711 / JCM 13418 / NBRC 101707 / SANAE)</name>
    <dbReference type="NCBI Taxonomy" id="304371"/>
    <lineage>
        <taxon>Archaea</taxon>
        <taxon>Methanobacteriati</taxon>
        <taxon>Methanobacteriota</taxon>
        <taxon>Stenosarchaea group</taxon>
        <taxon>Methanomicrobia</taxon>
        <taxon>Methanocellales</taxon>
        <taxon>Methanocellaceae</taxon>
        <taxon>Methanocella</taxon>
    </lineage>
</organism>
<feature type="domain" description="Rad50/SbcC-type AAA" evidence="4">
    <location>
        <begin position="6"/>
        <end position="236"/>
    </location>
</feature>
<dbReference type="PANTHER" id="PTHR32114:SF2">
    <property type="entry name" value="ABC TRANSPORTER ABCH.3"/>
    <property type="match status" value="1"/>
</dbReference>
<dbReference type="Proteomes" id="UP000001882">
    <property type="component" value="Chromosome"/>
</dbReference>
<reference evidence="5 6" key="2">
    <citation type="journal article" date="2008" name="Int. J. Syst. Evol. Microbiol.">
        <title>Methanocella paludicola gen. nov., sp. nov., a methane-producing archaeon, the first isolate of the lineage 'Rice Cluster I', and proposal of the new archaeal order Methanocellales ord. nov.</title>
        <authorList>
            <person name="Sakai S."/>
            <person name="Imachi H."/>
            <person name="Hanada S."/>
            <person name="Ohashi A."/>
            <person name="Harada H."/>
            <person name="Kamagata Y."/>
        </authorList>
    </citation>
    <scope>NUCLEOTIDE SEQUENCE [LARGE SCALE GENOMIC DNA]</scope>
    <source>
        <strain evidence="6">DSM 17711 / JCM 13418 / NBRC 101707 / SANAE</strain>
    </source>
</reference>
<dbReference type="RefSeq" id="WP_012900173.1">
    <property type="nucleotide sequence ID" value="NC_013665.1"/>
</dbReference>
<evidence type="ECO:0000259" key="4">
    <source>
        <dbReference type="Pfam" id="PF13476"/>
    </source>
</evidence>
<evidence type="ECO:0000313" key="6">
    <source>
        <dbReference type="Proteomes" id="UP000001882"/>
    </source>
</evidence>
<evidence type="ECO:0000313" key="5">
    <source>
        <dbReference type="EMBL" id="BAI61494.1"/>
    </source>
</evidence>
<feature type="coiled-coil region" evidence="3">
    <location>
        <begin position="533"/>
        <end position="560"/>
    </location>
</feature>
<proteinExistence type="inferred from homology"/>
<evidence type="ECO:0000256" key="1">
    <source>
        <dbReference type="ARBA" id="ARBA00023054"/>
    </source>
</evidence>
<dbReference type="InterPro" id="IPR038729">
    <property type="entry name" value="Rad50/SbcC_AAA"/>
</dbReference>
<dbReference type="InParanoid" id="D1YYH2"/>
<dbReference type="AlphaFoldDB" id="D1YYH2"/>
<feature type="coiled-coil region" evidence="3">
    <location>
        <begin position="232"/>
        <end position="287"/>
    </location>
</feature>
<dbReference type="eggNOG" id="arCOG00368">
    <property type="taxonomic scope" value="Archaea"/>
</dbReference>
<sequence length="787" mass="89356">MMIIKKVALKNIKSYGEDVIEFQEGITSIHGLNGAGKSTVLESIGYALFDSLPYNQSEFVRKGEKSGEIVVTIVGMDDLEYTITRKCGSSQSYTIRGGNGIQMEGKEYVGTMLCDILGYRVPDIGQLRSLFENAVGVLQGTFVSEFLESASKRKSIFDPLLRIDEYNTAHKNLLQLKNYVKGSIDEMEKKISYLEGKCEPRESLILEKEGLTGHVSLLKKERLDKNEQIQLALKEKERYDAIESALRDLESKRKVTFTDAQNKRAYIERIKAELKKSEEAMGKLKQNEAAYRLYSSKMAEKEALEKQRLERDSIITKINFVKNSIAEMKGRLGECERSIKEMDQFEAEIKTLEPLVVEQEKLDTEMERFMSEISSRTHELGQLKERMSPLKTVKGNMCPVLSGVECKSVTDLKSYYEAELSRLMALKSGLEAGKKEIADKQKALGNPKLSLNVKKESLKKKAQVTSDHDRLKALMTEKQGEQVKLVSELSTFSSLENQFKTINEELTRLKPAYDEYQQNIRIAGQVAERQKELDIASAALEKKDAELKGLERELEEKKAVYVADAHVAVKSSCEKLRTGLASLGARIDAEESRIKAIDKNLEDIEESLKQMASLKEKRTAEIDYLAFIERARDVIRMAGPEVIRVYIDLISREATGMYCEIAGDHRFEIRWTADYDIILIEDGRERTFRQLSGGEQMSAALAVRLAVLKILTSSDIVFLDEPTQNLDESRRERLAQEIMRIKDFKQMIIISHDDTFNASLENVIEIEKLNGESKVRRRNARPQATLS</sequence>